<evidence type="ECO:0000313" key="2">
    <source>
        <dbReference type="Proteomes" id="UP000076722"/>
    </source>
</evidence>
<dbReference type="AlphaFoldDB" id="A0A164S462"/>
<proteinExistence type="predicted"/>
<keyword evidence="2" id="KW-1185">Reference proteome</keyword>
<reference evidence="1 2" key="1">
    <citation type="journal article" date="2016" name="Mol. Biol. Evol.">
        <title>Comparative Genomics of Early-Diverging Mushroom-Forming Fungi Provides Insights into the Origins of Lignocellulose Decay Capabilities.</title>
        <authorList>
            <person name="Nagy L.G."/>
            <person name="Riley R."/>
            <person name="Tritt A."/>
            <person name="Adam C."/>
            <person name="Daum C."/>
            <person name="Floudas D."/>
            <person name="Sun H."/>
            <person name="Yadav J.S."/>
            <person name="Pangilinan J."/>
            <person name="Larsson K.H."/>
            <person name="Matsuura K."/>
            <person name="Barry K."/>
            <person name="Labutti K."/>
            <person name="Kuo R."/>
            <person name="Ohm R.A."/>
            <person name="Bhattacharya S.S."/>
            <person name="Shirouzu T."/>
            <person name="Yoshinaga Y."/>
            <person name="Martin F.M."/>
            <person name="Grigoriev I.V."/>
            <person name="Hibbett D.S."/>
        </authorList>
    </citation>
    <scope>NUCLEOTIDE SEQUENCE [LARGE SCALE GENOMIC DNA]</scope>
    <source>
        <strain evidence="1 2">HHB9708</strain>
    </source>
</reference>
<protein>
    <submittedName>
        <fullName evidence="1">Uncharacterized protein</fullName>
    </submittedName>
</protein>
<accession>A0A164S462</accession>
<gene>
    <name evidence="1" type="ORF">SISNIDRAFT_487830</name>
</gene>
<dbReference type="OrthoDB" id="3263651at2759"/>
<dbReference type="EMBL" id="KV419417">
    <property type="protein sequence ID" value="KZS91140.1"/>
    <property type="molecule type" value="Genomic_DNA"/>
</dbReference>
<sequence length="368" mass="42480">MFPEGHPIHVLSKRSKEQGRDLFLWDHSIPGTFSLTLAGGINTRRFPYLTCATLYRWIRLICNDYAPFKLRAIRVREAPQAFLAYTEEEETLYTLDEESNDKPPPGDYAAFCRVTPIDYVPQEDGDTYSGEEGKIFQLYAFHSRGWSGLLGALSEAPTLEGVWNSYSRTAHLNVMPPAVEDFVREKYNLCNITGSGESKEELGVVWIFPPGEARLVKGKLPQDFDMEAFVTSDNAILLRNDLIKPFHENIFGVDVDDNYRIVQFDEYHGLQLPSHVPDYQTHQFNACTQIFLRQHFRWCLLVQICGGHILDDYNRGEILQTMNELGMGFDDDVEEPPMEDPRWQTEIGKICFRMRLYSRMAESRHLFL</sequence>
<evidence type="ECO:0000313" key="1">
    <source>
        <dbReference type="EMBL" id="KZS91140.1"/>
    </source>
</evidence>
<name>A0A164S462_9AGAM</name>
<organism evidence="1 2">
    <name type="scientific">Sistotremastrum niveocremeum HHB9708</name>
    <dbReference type="NCBI Taxonomy" id="1314777"/>
    <lineage>
        <taxon>Eukaryota</taxon>
        <taxon>Fungi</taxon>
        <taxon>Dikarya</taxon>
        <taxon>Basidiomycota</taxon>
        <taxon>Agaricomycotina</taxon>
        <taxon>Agaricomycetes</taxon>
        <taxon>Sistotremastrales</taxon>
        <taxon>Sistotremastraceae</taxon>
        <taxon>Sertulicium</taxon>
        <taxon>Sertulicium niveocremeum</taxon>
    </lineage>
</organism>
<dbReference type="Proteomes" id="UP000076722">
    <property type="component" value="Unassembled WGS sequence"/>
</dbReference>